<keyword evidence="1" id="KW-0472">Membrane</keyword>
<sequence length="144" mass="15547">MSSTSLFRFVLIAGLIFAIVGVVAGISLSDTLPTILQDYLAQTEGEDISNGEAIFFLLAMLAVLLLLPISTIGLWKFKSWARTLYVVITVAFIPFYPAIGPVVMNGWEAMFSDIALMLEGILLAMMFSGEVSQKFSPSKVAASS</sequence>
<feature type="transmembrane region" description="Helical" evidence="1">
    <location>
        <begin position="84"/>
        <end position="104"/>
    </location>
</feature>
<dbReference type="EMBL" id="JAPNMI010000017">
    <property type="protein sequence ID" value="MCY0791898.1"/>
    <property type="molecule type" value="Genomic_DNA"/>
</dbReference>
<protein>
    <recommendedName>
        <fullName evidence="4">DUF2127 domain-containing protein</fullName>
    </recommendedName>
</protein>
<name>A0A9Q4CR32_MORMO</name>
<organism evidence="2 3">
    <name type="scientific">Morganella morganii</name>
    <name type="common">Proteus morganii</name>
    <dbReference type="NCBI Taxonomy" id="582"/>
    <lineage>
        <taxon>Bacteria</taxon>
        <taxon>Pseudomonadati</taxon>
        <taxon>Pseudomonadota</taxon>
        <taxon>Gammaproteobacteria</taxon>
        <taxon>Enterobacterales</taxon>
        <taxon>Morganellaceae</taxon>
        <taxon>Morganella</taxon>
    </lineage>
</organism>
<evidence type="ECO:0000256" key="1">
    <source>
        <dbReference type="SAM" id="Phobius"/>
    </source>
</evidence>
<comment type="caution">
    <text evidence="2">The sequence shown here is derived from an EMBL/GenBank/DDBJ whole genome shotgun (WGS) entry which is preliminary data.</text>
</comment>
<evidence type="ECO:0000313" key="3">
    <source>
        <dbReference type="Proteomes" id="UP001076655"/>
    </source>
</evidence>
<keyword evidence="1" id="KW-1133">Transmembrane helix</keyword>
<reference evidence="2" key="1">
    <citation type="submission" date="2022-08" db="EMBL/GenBank/DDBJ databases">
        <authorList>
            <person name="Dale J.L."/>
        </authorList>
    </citation>
    <scope>NUCLEOTIDE SEQUENCE</scope>
    <source>
        <strain evidence="2">2022EL-00758</strain>
    </source>
</reference>
<feature type="transmembrane region" description="Helical" evidence="1">
    <location>
        <begin position="53"/>
        <end position="77"/>
    </location>
</feature>
<dbReference type="AlphaFoldDB" id="A0A9Q4CR32"/>
<feature type="transmembrane region" description="Helical" evidence="1">
    <location>
        <begin position="110"/>
        <end position="129"/>
    </location>
</feature>
<keyword evidence="1" id="KW-0812">Transmembrane</keyword>
<proteinExistence type="predicted"/>
<dbReference type="RefSeq" id="WP_135017174.1">
    <property type="nucleotide sequence ID" value="NZ_JAPNMI010000017.1"/>
</dbReference>
<dbReference type="Proteomes" id="UP001076655">
    <property type="component" value="Unassembled WGS sequence"/>
</dbReference>
<accession>A0A9Q4CR32</accession>
<gene>
    <name evidence="2" type="ORF">N0392_19750</name>
</gene>
<evidence type="ECO:0000313" key="2">
    <source>
        <dbReference type="EMBL" id="MCY0791898.1"/>
    </source>
</evidence>
<evidence type="ECO:0008006" key="4">
    <source>
        <dbReference type="Google" id="ProtNLM"/>
    </source>
</evidence>